<protein>
    <recommendedName>
        <fullName evidence="3">F-box domain-containing protein</fullName>
    </recommendedName>
</protein>
<organism evidence="1 2">
    <name type="scientific">Dactylellina haptotyla (strain CBS 200.50)</name>
    <name type="common">Nematode-trapping fungus</name>
    <name type="synonym">Monacrosporium haptotylum</name>
    <dbReference type="NCBI Taxonomy" id="1284197"/>
    <lineage>
        <taxon>Eukaryota</taxon>
        <taxon>Fungi</taxon>
        <taxon>Dikarya</taxon>
        <taxon>Ascomycota</taxon>
        <taxon>Pezizomycotina</taxon>
        <taxon>Orbiliomycetes</taxon>
        <taxon>Orbiliales</taxon>
        <taxon>Orbiliaceae</taxon>
        <taxon>Dactylellina</taxon>
    </lineage>
</organism>
<dbReference type="EMBL" id="AQGS01000110">
    <property type="protein sequence ID" value="EPS42563.1"/>
    <property type="molecule type" value="Genomic_DNA"/>
</dbReference>
<dbReference type="Proteomes" id="UP000015100">
    <property type="component" value="Unassembled WGS sequence"/>
</dbReference>
<accession>S8BSU4</accession>
<dbReference type="AlphaFoldDB" id="S8BSU4"/>
<name>S8BSU4_DACHA</name>
<gene>
    <name evidence="1" type="ORF">H072_3469</name>
</gene>
<comment type="caution">
    <text evidence="1">The sequence shown here is derived from an EMBL/GenBank/DDBJ whole genome shotgun (WGS) entry which is preliminary data.</text>
</comment>
<evidence type="ECO:0000313" key="2">
    <source>
        <dbReference type="Proteomes" id="UP000015100"/>
    </source>
</evidence>
<reference evidence="1 2" key="1">
    <citation type="journal article" date="2013" name="PLoS Genet.">
        <title>Genomic mechanisms accounting for the adaptation to parasitism in nematode-trapping fungi.</title>
        <authorList>
            <person name="Meerupati T."/>
            <person name="Andersson K.M."/>
            <person name="Friman E."/>
            <person name="Kumar D."/>
            <person name="Tunlid A."/>
            <person name="Ahren D."/>
        </authorList>
    </citation>
    <scope>NUCLEOTIDE SEQUENCE [LARGE SCALE GENOMIC DNA]</scope>
    <source>
        <strain evidence="1 2">CBS 200.50</strain>
    </source>
</reference>
<keyword evidence="2" id="KW-1185">Reference proteome</keyword>
<evidence type="ECO:0008006" key="3">
    <source>
        <dbReference type="Google" id="ProtNLM"/>
    </source>
</evidence>
<reference evidence="2" key="2">
    <citation type="submission" date="2013-04" db="EMBL/GenBank/DDBJ databases">
        <title>Genomic mechanisms accounting for the adaptation to parasitism in nematode-trapping fungi.</title>
        <authorList>
            <person name="Ahren D.G."/>
        </authorList>
    </citation>
    <scope>NUCLEOTIDE SEQUENCE [LARGE SCALE GENOMIC DNA]</scope>
    <source>
        <strain evidence="2">CBS 200.50</strain>
    </source>
</reference>
<evidence type="ECO:0000313" key="1">
    <source>
        <dbReference type="EMBL" id="EPS42563.1"/>
    </source>
</evidence>
<dbReference type="OMA" id="INGHRDF"/>
<dbReference type="OrthoDB" id="5418214at2759"/>
<proteinExistence type="predicted"/>
<sequence>MLLSLPNELILEIAIYVRQRKNETYVKAKELRSIPFDNDENVPVTLYREYVLDRNFYAENVSDVSQLQPLMLTCRRLREIVYPVYFETLSVGKYLMNELPRLGGPSAAIPKFLEYIKSNPRRAEAVRHLEISENLLVSRHPAVRFYPTEFTKRPLVDRQKEWNALLETIPDKDDLATMPVPKKYEVLVAVELGFTEQRFIDAVEDSYLDMMVVLLLYSLPRLVEFTAQLGSKDNRVRPRFWLEQALVHRRPKCASTLQRFTFSSSPSSVDQNWSPMVWEIMKYPNLDSLNGLDIFPDVLPDEAADAEDQWLWGSGGNLDEIFEISSPAVEVRQEVDPQAIVTASGMLCGCQTAKEHAEMACLIPLAKTSGIKHILLDQFINWKNYLDRVISAPKALETLTLTNGWHTYQERIPFARAILSQAASLTNLEIDFGGAYARVIISKLPNLRKLQVDGQLFSEDDDSYSQVPATEPNKWLPPSLEILVSFCSRFHRVWYKCSEIGEVLATLSPEALPKLKKVSMEAYINAITASEFKNIHEVLAGKGINFEYAFLDKDVAECYRGGIIVPHYSPAYRNNPSPGLTDTLVLTRAQSQPASEPPSKASHSLRLRQRLRFGRNEEGAPRERRSLVSGIFGFAKHLNPRKRED</sequence>
<dbReference type="HOGENOM" id="CLU_424527_0_0_1"/>